<dbReference type="KEGG" id="rsi:Runsl_1856"/>
<dbReference type="RefSeq" id="WP_013927593.1">
    <property type="nucleotide sequence ID" value="NC_015703.1"/>
</dbReference>
<evidence type="ECO:0000259" key="1">
    <source>
        <dbReference type="Pfam" id="PF20613"/>
    </source>
</evidence>
<protein>
    <recommendedName>
        <fullName evidence="1">HipA-like kinase domain-containing protein</fullName>
    </recommendedName>
</protein>
<keyword evidence="3" id="KW-1185">Reference proteome</keyword>
<evidence type="ECO:0000313" key="2">
    <source>
        <dbReference type="EMBL" id="AEI48280.1"/>
    </source>
</evidence>
<feature type="domain" description="HipA-like kinase" evidence="1">
    <location>
        <begin position="26"/>
        <end position="247"/>
    </location>
</feature>
<organism evidence="2 3">
    <name type="scientific">Runella slithyformis (strain ATCC 29530 / DSM 19594 / LMG 11500 / NCIMB 11436 / LSU 4)</name>
    <dbReference type="NCBI Taxonomy" id="761193"/>
    <lineage>
        <taxon>Bacteria</taxon>
        <taxon>Pseudomonadati</taxon>
        <taxon>Bacteroidota</taxon>
        <taxon>Cytophagia</taxon>
        <taxon>Cytophagales</taxon>
        <taxon>Spirosomataceae</taxon>
        <taxon>Runella</taxon>
    </lineage>
</organism>
<dbReference type="Pfam" id="PF20613">
    <property type="entry name" value="HipA_2"/>
    <property type="match status" value="1"/>
</dbReference>
<gene>
    <name evidence="2" type="ordered locus">Runsl_1856</name>
</gene>
<dbReference type="EMBL" id="CP002859">
    <property type="protein sequence ID" value="AEI48280.1"/>
    <property type="molecule type" value="Genomic_DNA"/>
</dbReference>
<reference evidence="2 3" key="2">
    <citation type="journal article" date="2012" name="Stand. Genomic Sci.">
        <title>Complete genome sequence of the aquatic bacterium Runella slithyformis type strain (LSU 4(T)).</title>
        <authorList>
            <person name="Copeland A."/>
            <person name="Zhang X."/>
            <person name="Misra M."/>
            <person name="Lapidus A."/>
            <person name="Nolan M."/>
            <person name="Lucas S."/>
            <person name="Deshpande S."/>
            <person name="Cheng J.F."/>
            <person name="Tapia R."/>
            <person name="Goodwin L.A."/>
            <person name="Pitluck S."/>
            <person name="Liolios K."/>
            <person name="Pagani I."/>
            <person name="Ivanova N."/>
            <person name="Mikhailova N."/>
            <person name="Pati A."/>
            <person name="Chen A."/>
            <person name="Palaniappan K."/>
            <person name="Land M."/>
            <person name="Hauser L."/>
            <person name="Pan C."/>
            <person name="Jeffries C.D."/>
            <person name="Detter J.C."/>
            <person name="Brambilla E.M."/>
            <person name="Rohde M."/>
            <person name="Djao O.D."/>
            <person name="Goker M."/>
            <person name="Sikorski J."/>
            <person name="Tindall B.J."/>
            <person name="Woyke T."/>
            <person name="Bristow J."/>
            <person name="Eisen J.A."/>
            <person name="Markowitz V."/>
            <person name="Hugenholtz P."/>
            <person name="Kyrpides N.C."/>
            <person name="Klenk H.P."/>
            <person name="Mavromatis K."/>
        </authorList>
    </citation>
    <scope>NUCLEOTIDE SEQUENCE [LARGE SCALE GENOMIC DNA]</scope>
    <source>
        <strain evidence="3">ATCC 29530 / DSM 19594 / LMG 11500 / NCIMB 11436 / LSU 4</strain>
    </source>
</reference>
<proteinExistence type="predicted"/>
<dbReference type="AlphaFoldDB" id="A0A7U3ZJI2"/>
<evidence type="ECO:0000313" key="3">
    <source>
        <dbReference type="Proteomes" id="UP000000493"/>
    </source>
</evidence>
<dbReference type="Proteomes" id="UP000000493">
    <property type="component" value="Chromosome"/>
</dbReference>
<reference evidence="3" key="1">
    <citation type="submission" date="2011-06" db="EMBL/GenBank/DDBJ databases">
        <title>The complete genome of chromosome of Runella slithyformis DSM 19594.</title>
        <authorList>
            <consortium name="US DOE Joint Genome Institute (JGI-PGF)"/>
            <person name="Lucas S."/>
            <person name="Han J."/>
            <person name="Lapidus A."/>
            <person name="Bruce D."/>
            <person name="Goodwin L."/>
            <person name="Pitluck S."/>
            <person name="Peters L."/>
            <person name="Kyrpides N."/>
            <person name="Mavromatis K."/>
            <person name="Ivanova N."/>
            <person name="Ovchinnikova G."/>
            <person name="Zhang X."/>
            <person name="Misra M."/>
            <person name="Detter J.C."/>
            <person name="Tapia R."/>
            <person name="Han C."/>
            <person name="Land M."/>
            <person name="Hauser L."/>
            <person name="Markowitz V."/>
            <person name="Cheng J.-F."/>
            <person name="Hugenholtz P."/>
            <person name="Woyke T."/>
            <person name="Wu D."/>
            <person name="Tindall B."/>
            <person name="Faehrich R."/>
            <person name="Brambilla E."/>
            <person name="Klenk H.-P."/>
            <person name="Eisen J.A."/>
        </authorList>
    </citation>
    <scope>NUCLEOTIDE SEQUENCE [LARGE SCALE GENOMIC DNA]</scope>
    <source>
        <strain evidence="3">ATCC 29530 / DSM 19594 / LMG 11500 / NCIMB 11436 / LSU 4</strain>
    </source>
</reference>
<accession>A0A7U3ZJI2</accession>
<name>A0A7U3ZJI2_RUNSL</name>
<sequence length="273" mass="31372">MIKITDTDYSLPEIHALLGDKVFSTGRTKPLLISGVDVAAGERNQYVVKFVGSPEMTTKSACFELLGAWIGMQLELNTPLPVTVNITSDFVDTLKGRDTYSIASKCIGINYGSKFMEGYAQTPVDTAITGQLLDQAKNIFAFDMSISNPDRRVDKPNVISDGNNFLIYDHELCFSFLLILPFLRNKTPWVFDQSDKLMCENHYFFDKLRKIDCNFREFTERFLSLDNYFWSRVQKFIPPKWMCKEVLDIQKHLDEIKENRVVFSDQLKLILQA</sequence>
<dbReference type="InterPro" id="IPR046748">
    <property type="entry name" value="HipA_2"/>
</dbReference>